<dbReference type="GO" id="GO:0006508">
    <property type="term" value="P:proteolysis"/>
    <property type="evidence" value="ECO:0007669"/>
    <property type="project" value="UniProtKB-KW"/>
</dbReference>
<evidence type="ECO:0000256" key="3">
    <source>
        <dbReference type="ARBA" id="ARBA00022763"/>
    </source>
</evidence>
<evidence type="ECO:0000256" key="7">
    <source>
        <dbReference type="ARBA" id="ARBA00023239"/>
    </source>
</evidence>
<dbReference type="InterPro" id="IPR036590">
    <property type="entry name" value="SRAP-like"/>
</dbReference>
<proteinExistence type="inferred from homology"/>
<dbReference type="Pfam" id="PF02586">
    <property type="entry name" value="SRAP"/>
    <property type="match status" value="1"/>
</dbReference>
<evidence type="ECO:0000313" key="9">
    <source>
        <dbReference type="EMBL" id="ETX15200.1"/>
    </source>
</evidence>
<dbReference type="GO" id="GO:0008233">
    <property type="term" value="F:peptidase activity"/>
    <property type="evidence" value="ECO:0007669"/>
    <property type="project" value="UniProtKB-KW"/>
</dbReference>
<dbReference type="STRING" id="1449350.OCH239_18145"/>
<comment type="caution">
    <text evidence="9">The sequence shown here is derived from an EMBL/GenBank/DDBJ whole genome shotgun (WGS) entry which is preliminary data.</text>
</comment>
<keyword evidence="3" id="KW-0227">DNA damage</keyword>
<keyword evidence="2 8" id="KW-0645">Protease</keyword>
<evidence type="ECO:0000313" key="10">
    <source>
        <dbReference type="Proteomes" id="UP000022447"/>
    </source>
</evidence>
<dbReference type="EMBL" id="JALZ01000006">
    <property type="protein sequence ID" value="ETX15200.1"/>
    <property type="molecule type" value="Genomic_DNA"/>
</dbReference>
<dbReference type="GO" id="GO:0106300">
    <property type="term" value="P:protein-DNA covalent cross-linking repair"/>
    <property type="evidence" value="ECO:0007669"/>
    <property type="project" value="InterPro"/>
</dbReference>
<dbReference type="OrthoDB" id="9782620at2"/>
<evidence type="ECO:0000256" key="8">
    <source>
        <dbReference type="RuleBase" id="RU364100"/>
    </source>
</evidence>
<keyword evidence="10" id="KW-1185">Reference proteome</keyword>
<keyword evidence="4 8" id="KW-0378">Hydrolase</keyword>
<evidence type="ECO:0000256" key="4">
    <source>
        <dbReference type="ARBA" id="ARBA00022801"/>
    </source>
</evidence>
<dbReference type="RefSeq" id="WP_037260708.1">
    <property type="nucleotide sequence ID" value="NZ_JALZ01000006.1"/>
</dbReference>
<evidence type="ECO:0000256" key="2">
    <source>
        <dbReference type="ARBA" id="ARBA00022670"/>
    </source>
</evidence>
<accession>X7EH27</accession>
<dbReference type="PANTHER" id="PTHR13604:SF0">
    <property type="entry name" value="ABASIC SITE PROCESSING PROTEIN HMCES"/>
    <property type="match status" value="1"/>
</dbReference>
<evidence type="ECO:0000256" key="5">
    <source>
        <dbReference type="ARBA" id="ARBA00023124"/>
    </source>
</evidence>
<evidence type="ECO:0000256" key="6">
    <source>
        <dbReference type="ARBA" id="ARBA00023125"/>
    </source>
</evidence>
<dbReference type="AlphaFoldDB" id="X7EH27"/>
<organism evidence="9 10">
    <name type="scientific">Roseivivax halodurans JCM 10272</name>
    <dbReference type="NCBI Taxonomy" id="1449350"/>
    <lineage>
        <taxon>Bacteria</taxon>
        <taxon>Pseudomonadati</taxon>
        <taxon>Pseudomonadota</taxon>
        <taxon>Alphaproteobacteria</taxon>
        <taxon>Rhodobacterales</taxon>
        <taxon>Roseobacteraceae</taxon>
        <taxon>Roseivivax</taxon>
    </lineage>
</organism>
<keyword evidence="5" id="KW-0190">Covalent protein-DNA linkage</keyword>
<dbReference type="PANTHER" id="PTHR13604">
    <property type="entry name" value="DC12-RELATED"/>
    <property type="match status" value="1"/>
</dbReference>
<comment type="similarity">
    <text evidence="1 8">Belongs to the SOS response-associated peptidase family.</text>
</comment>
<reference evidence="9 10" key="1">
    <citation type="submission" date="2014-01" db="EMBL/GenBank/DDBJ databases">
        <title>Roseivivax halodurans JCM 10272 Genome Sequencing.</title>
        <authorList>
            <person name="Lai Q."/>
            <person name="Li G."/>
            <person name="Shao Z."/>
        </authorList>
    </citation>
    <scope>NUCLEOTIDE SEQUENCE [LARGE SCALE GENOMIC DNA]</scope>
    <source>
        <strain evidence="9 10">JCM 10272</strain>
    </source>
</reference>
<dbReference type="GO" id="GO:0016829">
    <property type="term" value="F:lyase activity"/>
    <property type="evidence" value="ECO:0007669"/>
    <property type="project" value="UniProtKB-KW"/>
</dbReference>
<dbReference type="eggNOG" id="COG2135">
    <property type="taxonomic scope" value="Bacteria"/>
</dbReference>
<dbReference type="EC" id="3.4.-.-" evidence="8"/>
<keyword evidence="6" id="KW-0238">DNA-binding</keyword>
<dbReference type="SUPFAM" id="SSF143081">
    <property type="entry name" value="BB1717-like"/>
    <property type="match status" value="1"/>
</dbReference>
<gene>
    <name evidence="9" type="ORF">OCH239_18145</name>
</gene>
<dbReference type="InterPro" id="IPR003738">
    <property type="entry name" value="SRAP"/>
</dbReference>
<evidence type="ECO:0000256" key="1">
    <source>
        <dbReference type="ARBA" id="ARBA00008136"/>
    </source>
</evidence>
<dbReference type="Proteomes" id="UP000022447">
    <property type="component" value="Unassembled WGS sequence"/>
</dbReference>
<protein>
    <recommendedName>
        <fullName evidence="8">Abasic site processing protein</fullName>
        <ecNumber evidence="8">3.4.-.-</ecNumber>
    </recommendedName>
</protein>
<name>X7EH27_9RHOB</name>
<keyword evidence="7" id="KW-0456">Lyase</keyword>
<dbReference type="GO" id="GO:0003697">
    <property type="term" value="F:single-stranded DNA binding"/>
    <property type="evidence" value="ECO:0007669"/>
    <property type="project" value="InterPro"/>
</dbReference>
<dbReference type="Gene3D" id="3.90.1680.10">
    <property type="entry name" value="SOS response associated peptidase-like"/>
    <property type="match status" value="1"/>
</dbReference>
<sequence>MPGRLFLTAPLSGAAGEVGLPPPSADDHGRDDIRPGEALWLVTSDGWRQMRWGLIPQGRRNARGRPVMETLVNARSETVFDKTAFEGVRRAALPVTGWYEWTGHARRKTRWTISDSGGGWLWFACVWDVWSAPGGTEVAQFATVTCAPNEDVAPVHDRMGVLLEPAGLSDWLNGDVATARTKMVLWPAGRLAVAKSPES</sequence>